<gene>
    <name evidence="4" type="ORF">ATO9_16120</name>
</gene>
<keyword evidence="5" id="KW-1185">Reference proteome</keyword>
<dbReference type="Gene3D" id="3.40.50.720">
    <property type="entry name" value="NAD(P)-binding Rossmann-like Domain"/>
    <property type="match status" value="1"/>
</dbReference>
<dbReference type="eggNOG" id="COG0300">
    <property type="taxonomic scope" value="Bacteria"/>
</dbReference>
<evidence type="ECO:0000313" key="4">
    <source>
        <dbReference type="EMBL" id="KGM47837.1"/>
    </source>
</evidence>
<dbReference type="EMBL" id="AQQX01000007">
    <property type="protein sequence ID" value="KGM47837.1"/>
    <property type="molecule type" value="Genomic_DNA"/>
</dbReference>
<proteinExistence type="inferred from homology"/>
<dbReference type="PANTHER" id="PTHR44196:SF1">
    <property type="entry name" value="DEHYDROGENASE_REDUCTASE SDR FAMILY MEMBER 7B"/>
    <property type="match status" value="1"/>
</dbReference>
<dbReference type="PRINTS" id="PR00081">
    <property type="entry name" value="GDHRDH"/>
</dbReference>
<name>A0A0A0EF96_9RHOB</name>
<dbReference type="InterPro" id="IPR020904">
    <property type="entry name" value="Sc_DH/Rdtase_CS"/>
</dbReference>
<evidence type="ECO:0000313" key="5">
    <source>
        <dbReference type="Proteomes" id="UP000030004"/>
    </source>
</evidence>
<dbReference type="PROSITE" id="PS00061">
    <property type="entry name" value="ADH_SHORT"/>
    <property type="match status" value="1"/>
</dbReference>
<feature type="domain" description="Ketoreductase" evidence="3">
    <location>
        <begin position="6"/>
        <end position="177"/>
    </location>
</feature>
<keyword evidence="2" id="KW-0560">Oxidoreductase</keyword>
<organism evidence="4 5">
    <name type="scientific">Pseudooceanicola atlanticus</name>
    <dbReference type="NCBI Taxonomy" id="1461694"/>
    <lineage>
        <taxon>Bacteria</taxon>
        <taxon>Pseudomonadati</taxon>
        <taxon>Pseudomonadota</taxon>
        <taxon>Alphaproteobacteria</taxon>
        <taxon>Rhodobacterales</taxon>
        <taxon>Paracoccaceae</taxon>
        <taxon>Pseudooceanicola</taxon>
    </lineage>
</organism>
<protein>
    <submittedName>
        <fullName evidence="4">Short-chain dehydrogenase</fullName>
    </submittedName>
</protein>
<dbReference type="OrthoDB" id="9781689at2"/>
<dbReference type="AlphaFoldDB" id="A0A0A0EF96"/>
<dbReference type="InterPro" id="IPR057326">
    <property type="entry name" value="KR_dom"/>
</dbReference>
<sequence length="257" mass="27160">MTQTKKSAVISGGNGGLGRALADRLEADGWHCILLDIDVSGLEATASRTPVAVDLTDTPALAQAAQAIIAARPSIDLVIYNAGVSQIGPFAEADTASHRRVFEINYFAAVEMARAFLLPLRKSSGTHLAISSVAGFAPLHNRTAYAGSKHALQGFFASLRSEEAAHGVRCLIAAPSFVATNIGRPEASKDGILRPGSAADGLDYMSPEDAAKVILDGYVRSREFIPVGRVARLSSWLMRASPALYQKAMRRNISGKG</sequence>
<evidence type="ECO:0000259" key="3">
    <source>
        <dbReference type="SMART" id="SM00822"/>
    </source>
</evidence>
<dbReference type="PANTHER" id="PTHR44196">
    <property type="entry name" value="DEHYDROGENASE/REDUCTASE SDR FAMILY MEMBER 7B"/>
    <property type="match status" value="1"/>
</dbReference>
<evidence type="ECO:0000256" key="1">
    <source>
        <dbReference type="ARBA" id="ARBA00006484"/>
    </source>
</evidence>
<evidence type="ECO:0000256" key="2">
    <source>
        <dbReference type="ARBA" id="ARBA00023002"/>
    </source>
</evidence>
<dbReference type="InterPro" id="IPR036291">
    <property type="entry name" value="NAD(P)-bd_dom_sf"/>
</dbReference>
<accession>A0A0A0EF96</accession>
<dbReference type="InterPro" id="IPR002347">
    <property type="entry name" value="SDR_fam"/>
</dbReference>
<comment type="caution">
    <text evidence="4">The sequence shown here is derived from an EMBL/GenBank/DDBJ whole genome shotgun (WGS) entry which is preliminary data.</text>
</comment>
<dbReference type="STRING" id="1461694.ATO9_16120"/>
<dbReference type="GO" id="GO:0016491">
    <property type="term" value="F:oxidoreductase activity"/>
    <property type="evidence" value="ECO:0007669"/>
    <property type="project" value="UniProtKB-KW"/>
</dbReference>
<dbReference type="SUPFAM" id="SSF51735">
    <property type="entry name" value="NAD(P)-binding Rossmann-fold domains"/>
    <property type="match status" value="1"/>
</dbReference>
<dbReference type="Proteomes" id="UP000030004">
    <property type="component" value="Unassembled WGS sequence"/>
</dbReference>
<dbReference type="SMART" id="SM00822">
    <property type="entry name" value="PKS_KR"/>
    <property type="match status" value="1"/>
</dbReference>
<dbReference type="CDD" id="cd05233">
    <property type="entry name" value="SDR_c"/>
    <property type="match status" value="1"/>
</dbReference>
<reference evidence="4 5" key="1">
    <citation type="journal article" date="2015" name="Antonie Van Leeuwenhoek">
        <title>Pseudooceanicola atlanticus gen. nov. sp. nov., isolated from surface seawater of the Atlantic Ocean and reclassification of Oceanicola batsensis, Oceanicola marinus, Oceanicola nitratireducens, Oceanicola nanhaiensis, Oceanicola antarcticus and Oceanicola flagellatus, as Pseudooceanicola batsensis comb. nov., Pseudooceanicola marinus comb. nov., Pseudooceanicola nitratireducens comb. nov., Pseudooceanicola nanhaiensis comb. nov., Pseudooceanicola antarcticus comb. nov., and Pseudooceanicola flagellatus comb. nov.</title>
        <authorList>
            <person name="Lai Q."/>
            <person name="Li G."/>
            <person name="Liu X."/>
            <person name="Du Y."/>
            <person name="Sun F."/>
            <person name="Shao Z."/>
        </authorList>
    </citation>
    <scope>NUCLEOTIDE SEQUENCE [LARGE SCALE GENOMIC DNA]</scope>
    <source>
        <strain evidence="4 5">22II-s11g</strain>
    </source>
</reference>
<dbReference type="GO" id="GO:0016020">
    <property type="term" value="C:membrane"/>
    <property type="evidence" value="ECO:0007669"/>
    <property type="project" value="TreeGrafter"/>
</dbReference>
<dbReference type="RefSeq" id="WP_043751349.1">
    <property type="nucleotide sequence ID" value="NZ_AQQX01000007.1"/>
</dbReference>
<comment type="similarity">
    <text evidence="1">Belongs to the short-chain dehydrogenases/reductases (SDR) family.</text>
</comment>
<dbReference type="Pfam" id="PF00106">
    <property type="entry name" value="adh_short"/>
    <property type="match status" value="1"/>
</dbReference>